<feature type="domain" description="Major facilitator superfamily (MFS) profile" evidence="10">
    <location>
        <begin position="1"/>
        <end position="405"/>
    </location>
</feature>
<comment type="subcellular location">
    <subcellularLocation>
        <location evidence="1">Cell membrane</location>
        <topology evidence="1">Multi-pass membrane protein</topology>
    </subcellularLocation>
</comment>
<evidence type="ECO:0000313" key="12">
    <source>
        <dbReference type="Proteomes" id="UP001185737"/>
    </source>
</evidence>
<evidence type="ECO:0000256" key="2">
    <source>
        <dbReference type="ARBA" id="ARBA00008240"/>
    </source>
</evidence>
<dbReference type="InterPro" id="IPR020846">
    <property type="entry name" value="MFS_dom"/>
</dbReference>
<feature type="transmembrane region" description="Helical" evidence="9">
    <location>
        <begin position="258"/>
        <end position="276"/>
    </location>
</feature>
<dbReference type="PANTHER" id="PTHR43528:SF1">
    <property type="entry name" value="ALPHA-KETOGLUTARATE PERMEASE"/>
    <property type="match status" value="1"/>
</dbReference>
<dbReference type="PROSITE" id="PS50850">
    <property type="entry name" value="MFS"/>
    <property type="match status" value="1"/>
</dbReference>
<gene>
    <name evidence="11" type="ORF">R3Q59_24075</name>
</gene>
<dbReference type="PANTHER" id="PTHR43528">
    <property type="entry name" value="ALPHA-KETOGLUTARATE PERMEASE"/>
    <property type="match status" value="1"/>
</dbReference>
<dbReference type="PROSITE" id="PS00217">
    <property type="entry name" value="SUGAR_TRANSPORT_2"/>
    <property type="match status" value="1"/>
</dbReference>
<dbReference type="InterPro" id="IPR051084">
    <property type="entry name" value="H+-coupled_symporters"/>
</dbReference>
<feature type="transmembrane region" description="Helical" evidence="9">
    <location>
        <begin position="133"/>
        <end position="156"/>
    </location>
</feature>
<feature type="transmembrane region" description="Helical" evidence="9">
    <location>
        <begin position="352"/>
        <end position="372"/>
    </location>
</feature>
<evidence type="ECO:0000256" key="1">
    <source>
        <dbReference type="ARBA" id="ARBA00004651"/>
    </source>
</evidence>
<dbReference type="Gene3D" id="1.20.1250.20">
    <property type="entry name" value="MFS general substrate transporter like domains"/>
    <property type="match status" value="1"/>
</dbReference>
<dbReference type="EMBL" id="JAWLKA010000014">
    <property type="protein sequence ID" value="MDV6283579.1"/>
    <property type="molecule type" value="Genomic_DNA"/>
</dbReference>
<dbReference type="Proteomes" id="UP001185737">
    <property type="component" value="Unassembled WGS sequence"/>
</dbReference>
<evidence type="ECO:0000256" key="8">
    <source>
        <dbReference type="ARBA" id="ARBA00023136"/>
    </source>
</evidence>
<dbReference type="InterPro" id="IPR036259">
    <property type="entry name" value="MFS_trans_sf"/>
</dbReference>
<evidence type="ECO:0000256" key="3">
    <source>
        <dbReference type="ARBA" id="ARBA00022448"/>
    </source>
</evidence>
<dbReference type="Pfam" id="PF07690">
    <property type="entry name" value="MFS_1"/>
    <property type="match status" value="1"/>
</dbReference>
<evidence type="ECO:0000256" key="9">
    <source>
        <dbReference type="SAM" id="Phobius"/>
    </source>
</evidence>
<dbReference type="RefSeq" id="WP_283334055.1">
    <property type="nucleotide sequence ID" value="NZ_JAWLKA010000014.1"/>
</dbReference>
<feature type="transmembrane region" description="Helical" evidence="9">
    <location>
        <begin position="378"/>
        <end position="400"/>
    </location>
</feature>
<dbReference type="SUPFAM" id="SSF103473">
    <property type="entry name" value="MFS general substrate transporter"/>
    <property type="match status" value="1"/>
</dbReference>
<reference evidence="11 12" key="1">
    <citation type="submission" date="2023-10" db="EMBL/GenBank/DDBJ databases">
        <title>Development of a sustainable strategy for remediation of hydrocarbon-contaminated territories based on the waste exchange concept.</title>
        <authorList>
            <person name="Krivoruchko A."/>
        </authorList>
    </citation>
    <scope>NUCLEOTIDE SEQUENCE [LARGE SCALE GENOMIC DNA]</scope>
    <source>
        <strain evidence="11 12">IEGM 60</strain>
    </source>
</reference>
<proteinExistence type="inferred from homology"/>
<evidence type="ECO:0000256" key="7">
    <source>
        <dbReference type="ARBA" id="ARBA00022989"/>
    </source>
</evidence>
<feature type="transmembrane region" description="Helical" evidence="9">
    <location>
        <begin position="168"/>
        <end position="187"/>
    </location>
</feature>
<comment type="similarity">
    <text evidence="2">Belongs to the major facilitator superfamily. Metabolite:H+ Symporter (MHS) family (TC 2.A.1.6) family.</text>
</comment>
<evidence type="ECO:0000313" key="11">
    <source>
        <dbReference type="EMBL" id="MDV6283579.1"/>
    </source>
</evidence>
<evidence type="ECO:0000256" key="4">
    <source>
        <dbReference type="ARBA" id="ARBA00022475"/>
    </source>
</evidence>
<keyword evidence="4" id="KW-1003">Cell membrane</keyword>
<keyword evidence="6" id="KW-0769">Symport</keyword>
<comment type="caution">
    <text evidence="11">The sequence shown here is derived from an EMBL/GenBank/DDBJ whole genome shotgun (WGS) entry which is preliminary data.</text>
</comment>
<dbReference type="InterPro" id="IPR011701">
    <property type="entry name" value="MFS"/>
</dbReference>
<protein>
    <submittedName>
        <fullName evidence="11">MFS transporter</fullName>
    </submittedName>
</protein>
<keyword evidence="8 9" id="KW-0472">Membrane</keyword>
<keyword evidence="3" id="KW-0813">Transport</keyword>
<keyword evidence="7 9" id="KW-1133">Transmembrane helix</keyword>
<feature type="transmembrane region" description="Helical" evidence="9">
    <location>
        <begin position="7"/>
        <end position="26"/>
    </location>
</feature>
<feature type="transmembrane region" description="Helical" evidence="9">
    <location>
        <begin position="288"/>
        <end position="306"/>
    </location>
</feature>
<evidence type="ECO:0000259" key="10">
    <source>
        <dbReference type="PROSITE" id="PS50850"/>
    </source>
</evidence>
<evidence type="ECO:0000256" key="5">
    <source>
        <dbReference type="ARBA" id="ARBA00022692"/>
    </source>
</evidence>
<evidence type="ECO:0000256" key="6">
    <source>
        <dbReference type="ARBA" id="ARBA00022847"/>
    </source>
</evidence>
<dbReference type="InterPro" id="IPR005829">
    <property type="entry name" value="Sugar_transporter_CS"/>
</dbReference>
<keyword evidence="12" id="KW-1185">Reference proteome</keyword>
<organism evidence="11 12">
    <name type="scientific">Rhodococcus jostii</name>
    <dbReference type="NCBI Taxonomy" id="132919"/>
    <lineage>
        <taxon>Bacteria</taxon>
        <taxon>Bacillati</taxon>
        <taxon>Actinomycetota</taxon>
        <taxon>Actinomycetes</taxon>
        <taxon>Mycobacteriales</taxon>
        <taxon>Nocardiaceae</taxon>
        <taxon>Rhodococcus</taxon>
    </lineage>
</organism>
<keyword evidence="5 9" id="KW-0812">Transmembrane</keyword>
<feature type="transmembrane region" description="Helical" evidence="9">
    <location>
        <begin position="32"/>
        <end position="56"/>
    </location>
</feature>
<feature type="transmembrane region" description="Helical" evidence="9">
    <location>
        <begin position="217"/>
        <end position="238"/>
    </location>
</feature>
<name>A0ABU4CJ36_RHOJO</name>
<accession>A0ABU4CJ36</accession>
<feature type="transmembrane region" description="Helical" evidence="9">
    <location>
        <begin position="312"/>
        <end position="331"/>
    </location>
</feature>
<sequence length="441" mass="46773">MLGHVVEYYDFAVYALLAPVLAQVFFPSDNELNSLLATLGVFGVAYFVRPLGGLLFGHLGDRIGRRNTLLAVILLMAGATTAMGLLPTYNQGGLVAPILLIVCRSLQGLSAGGEYGGSASFVAEHAPPGRRGFFTSWLHGSTGIGLTLGALTALVLSAVVSQDALESWAWRLPFLLALPLGLVGLYLRLRLDDTPAFEAAKKAGTIPKLPLVEAVRLHWRAILTIAGMVLLLTVSLYVSFTYVTTYLKTFLDVPLSRSLPAGIAGMLTFFVLAPVFGALSDRVGRKPVLAGAAVGHIIGIYPAFLLLQNRSFVAILFAYLILGTLYAGYVGPFTAAVTERFPANVRAASLGIGYQLPVCVFGGLSPLILTYLTDATGVILMPAYYVIGAAVISLLVTLLMTETAGKNAVELDAVVGTAHADRLGSEQGADENDEHRAHQIR</sequence>